<sequence length="117" mass="11420">MGTITLVRFGAVIAGSAGGAVIVAGVNAITSLWLATGVGSGNAGRLLAATGGVTAAVAGVAIVAGAVSVGADGVTMGCVAARRICKSFAVRRRSFHGKFRPGIPNDWPPITTLNSSA</sequence>
<comment type="caution">
    <text evidence="2">The sequence shown here is derived from an EMBL/GenBank/DDBJ whole genome shotgun (WGS) entry which is preliminary data.</text>
</comment>
<name>A0A2G8TKQ6_9BURK</name>
<feature type="transmembrane region" description="Helical" evidence="1">
    <location>
        <begin position="46"/>
        <end position="67"/>
    </location>
</feature>
<evidence type="ECO:0000313" key="2">
    <source>
        <dbReference type="EMBL" id="PIL46616.1"/>
    </source>
</evidence>
<evidence type="ECO:0000256" key="1">
    <source>
        <dbReference type="SAM" id="Phobius"/>
    </source>
</evidence>
<keyword evidence="1" id="KW-1133">Transmembrane helix</keyword>
<dbReference type="EMBL" id="PDOC01000001">
    <property type="protein sequence ID" value="PIL46616.1"/>
    <property type="molecule type" value="Genomic_DNA"/>
</dbReference>
<feature type="transmembrane region" description="Helical" evidence="1">
    <location>
        <begin position="6"/>
        <end position="34"/>
    </location>
</feature>
<reference evidence="2 3" key="1">
    <citation type="submission" date="2017-10" db="EMBL/GenBank/DDBJ databases">
        <title>Massilia psychrophilum sp. nov., a novel purple-pigmented bacterium isolated from Tianshan glacier, Xinjiang Municipality, China.</title>
        <authorList>
            <person name="Wang H."/>
        </authorList>
    </citation>
    <scope>NUCLEOTIDE SEQUENCE [LARGE SCALE GENOMIC DNA]</scope>
    <source>
        <strain evidence="2 3">JCM 30074</strain>
    </source>
</reference>
<dbReference type="Proteomes" id="UP000230390">
    <property type="component" value="Unassembled WGS sequence"/>
</dbReference>
<organism evidence="2 3">
    <name type="scientific">Massilia eurypsychrophila</name>
    <dbReference type="NCBI Taxonomy" id="1485217"/>
    <lineage>
        <taxon>Bacteria</taxon>
        <taxon>Pseudomonadati</taxon>
        <taxon>Pseudomonadota</taxon>
        <taxon>Betaproteobacteria</taxon>
        <taxon>Burkholderiales</taxon>
        <taxon>Oxalobacteraceae</taxon>
        <taxon>Telluria group</taxon>
        <taxon>Massilia</taxon>
    </lineage>
</organism>
<keyword evidence="3" id="KW-1185">Reference proteome</keyword>
<keyword evidence="1" id="KW-0472">Membrane</keyword>
<gene>
    <name evidence="2" type="ORF">CR105_00180</name>
</gene>
<accession>A0A2G8TKQ6</accession>
<proteinExistence type="predicted"/>
<protein>
    <submittedName>
        <fullName evidence="2">Uncharacterized protein</fullName>
    </submittedName>
</protein>
<evidence type="ECO:0000313" key="3">
    <source>
        <dbReference type="Proteomes" id="UP000230390"/>
    </source>
</evidence>
<dbReference type="AlphaFoldDB" id="A0A2G8TKQ6"/>
<keyword evidence="1" id="KW-0812">Transmembrane</keyword>